<dbReference type="STRING" id="1798471.A3A21_04265"/>
<reference evidence="1 2" key="1">
    <citation type="journal article" date="2016" name="Nat. Commun.">
        <title>Thousands of microbial genomes shed light on interconnected biogeochemical processes in an aquifer system.</title>
        <authorList>
            <person name="Anantharaman K."/>
            <person name="Brown C.T."/>
            <person name="Hug L.A."/>
            <person name="Sharon I."/>
            <person name="Castelle C.J."/>
            <person name="Probst A.J."/>
            <person name="Thomas B.C."/>
            <person name="Singh A."/>
            <person name="Wilkins M.J."/>
            <person name="Karaoz U."/>
            <person name="Brodie E.L."/>
            <person name="Williams K.H."/>
            <person name="Hubbard S.S."/>
            <person name="Banfield J.F."/>
        </authorList>
    </citation>
    <scope>NUCLEOTIDE SEQUENCE [LARGE SCALE GENOMIC DNA]</scope>
</reference>
<sequence>MKYVVTPHARKRMKERNIAEKDVIEALMLPTKVLSNEKQRMLFKKIYKKEGKERLLLIAGEQKGNIFEIITVIETSKIKKYL</sequence>
<organism evidence="1 2">
    <name type="scientific">Candidatus Jorgensenbacteria bacterium RIFCSPLOWO2_01_FULL_45_25b</name>
    <dbReference type="NCBI Taxonomy" id="1798471"/>
    <lineage>
        <taxon>Bacteria</taxon>
        <taxon>Candidatus Joergenseniibacteriota</taxon>
    </lineage>
</organism>
<evidence type="ECO:0008006" key="3">
    <source>
        <dbReference type="Google" id="ProtNLM"/>
    </source>
</evidence>
<dbReference type="Proteomes" id="UP000176996">
    <property type="component" value="Unassembled WGS sequence"/>
</dbReference>
<evidence type="ECO:0000313" key="1">
    <source>
        <dbReference type="EMBL" id="OGG41330.1"/>
    </source>
</evidence>
<name>A0A1F6BWN7_9BACT</name>
<dbReference type="AlphaFoldDB" id="A0A1F6BWN7"/>
<evidence type="ECO:0000313" key="2">
    <source>
        <dbReference type="Proteomes" id="UP000176996"/>
    </source>
</evidence>
<dbReference type="InterPro" id="IPR025354">
    <property type="entry name" value="DUF4258"/>
</dbReference>
<dbReference type="Pfam" id="PF14076">
    <property type="entry name" value="DUF4258"/>
    <property type="match status" value="1"/>
</dbReference>
<accession>A0A1F6BWN7</accession>
<dbReference type="EMBL" id="MFKK01000013">
    <property type="protein sequence ID" value="OGG41330.1"/>
    <property type="molecule type" value="Genomic_DNA"/>
</dbReference>
<protein>
    <recommendedName>
        <fullName evidence="3">DUF4258 domain-containing protein</fullName>
    </recommendedName>
</protein>
<gene>
    <name evidence="1" type="ORF">A3A21_04265</name>
</gene>
<proteinExistence type="predicted"/>
<comment type="caution">
    <text evidence="1">The sequence shown here is derived from an EMBL/GenBank/DDBJ whole genome shotgun (WGS) entry which is preliminary data.</text>
</comment>